<dbReference type="PDBsum" id="3JR7"/>
<evidence type="ECO:0000313" key="3">
    <source>
        <dbReference type="Proteomes" id="UP000004410"/>
    </source>
</evidence>
<organism evidence="2 3">
    <name type="scientific">Mediterraneibacter gnavus (strain ATCC 29149 / DSM 114966 / JCM 6515 / VPI C7-9)</name>
    <name type="common">Ruminococcus gnavus</name>
    <dbReference type="NCBI Taxonomy" id="411470"/>
    <lineage>
        <taxon>Bacteria</taxon>
        <taxon>Bacillati</taxon>
        <taxon>Bacillota</taxon>
        <taxon>Clostridia</taxon>
        <taxon>Lachnospirales</taxon>
        <taxon>Lachnospiraceae</taxon>
        <taxon>Mediterraneibacter</taxon>
    </lineage>
</organism>
<dbReference type="PaxDb" id="411470-RUMGNA_03254"/>
<protein>
    <submittedName>
        <fullName evidence="2">EDD domain protein, DegV family</fullName>
    </submittedName>
</protein>
<evidence type="ECO:0000313" key="2">
    <source>
        <dbReference type="EMBL" id="EDN76431.1"/>
    </source>
</evidence>
<dbReference type="PROSITE" id="PS51482">
    <property type="entry name" value="DEGV"/>
    <property type="match status" value="1"/>
</dbReference>
<dbReference type="PDB" id="3JR7">
    <property type="method" value="X-ray"/>
    <property type="resolution" value="2.00 A"/>
    <property type="chains" value="A/B=36-332"/>
</dbReference>
<dbReference type="Proteomes" id="UP000004410">
    <property type="component" value="Unassembled WGS sequence"/>
</dbReference>
<proteinExistence type="evidence at protein level"/>
<dbReference type="PDBsum" id="5V85"/>
<evidence type="ECO:0000256" key="1">
    <source>
        <dbReference type="ARBA" id="ARBA00023121"/>
    </source>
</evidence>
<keyword evidence="4 5" id="KW-0002">3D-structure</keyword>
<dbReference type="Gene3D" id="3.40.50.10440">
    <property type="entry name" value="Dihydroxyacetone kinase, domain 1"/>
    <property type="match status" value="1"/>
</dbReference>
<gene>
    <name evidence="2" type="ORF">RUMGNA_03254</name>
</gene>
<comment type="caution">
    <text evidence="2">The sequence shown here is derived from an EMBL/GenBank/DDBJ whole genome shotgun (WGS) entry which is preliminary data.</text>
</comment>
<dbReference type="EvolutionaryTrace" id="A7B6P0"/>
<reference evidence="2 3" key="1">
    <citation type="submission" date="2007-04" db="EMBL/GenBank/DDBJ databases">
        <authorList>
            <person name="Lim S."/>
        </authorList>
    </citation>
    <scope>NUCLEOTIDE SEQUENCE [LARGE SCALE GENOMIC DNA]</scope>
    <source>
        <strain evidence="2 3">ATCC 29149</strain>
    </source>
</reference>
<dbReference type="GO" id="GO:0008289">
    <property type="term" value="F:lipid binding"/>
    <property type="evidence" value="ECO:0007669"/>
    <property type="project" value="UniProtKB-KW"/>
</dbReference>
<evidence type="ECO:0007829" key="4">
    <source>
        <dbReference type="PDB" id="3JR7"/>
    </source>
</evidence>
<dbReference type="Pfam" id="PF02645">
    <property type="entry name" value="DegV"/>
    <property type="match status" value="1"/>
</dbReference>
<keyword evidence="1" id="KW-0446">Lipid-binding</keyword>
<name>A7B6P0_MEDG7</name>
<dbReference type="InterPro" id="IPR043168">
    <property type="entry name" value="DegV_C"/>
</dbReference>
<dbReference type="InterPro" id="IPR003797">
    <property type="entry name" value="DegV"/>
</dbReference>
<dbReference type="SUPFAM" id="SSF82549">
    <property type="entry name" value="DAK1/DegV-like"/>
    <property type="match status" value="1"/>
</dbReference>
<sequence length="332" mass="37134">MYPGELSFRQNRKSKRYKNVFSSDTKCGILSNVVLKTTYNRWWKKKVWFGRKDMSYKVIVDSCGEFTPEMKADGGFEHVALGIQIEDTQWTDDDSLKQEELLLKIAESTSCAKTSCPSPERYMESYHCDAERIYVVTLSAELSGSYNSAVLGKNLYEEEYGEKQIHVFNSRSASVGETLIALKVQQCEKAGMTFEEVVESVECYIEEQHTYFVLENLDTLRKNGRLTGIKSLVAGALNIKPIMGSTPQGTICQKEKARGMKKALVKMADCVAADVVNAGDKILAIAHCNCEERAKEVQRLLKERFAVKSSFIVDTSGISTVYANDGGIIVVV</sequence>
<dbReference type="PANTHER" id="PTHR33434">
    <property type="entry name" value="DEGV DOMAIN-CONTAINING PROTEIN DR_1986-RELATED"/>
    <property type="match status" value="1"/>
</dbReference>
<accession>A7B6P0</accession>
<dbReference type="AlphaFoldDB" id="A7B6P0"/>
<reference evidence="2 3" key="2">
    <citation type="submission" date="2007-06" db="EMBL/GenBank/DDBJ databases">
        <title>Draft genome sequence of Ruminococcus gnavus (ATCC 29149).</title>
        <authorList>
            <person name="Sudarsanam P."/>
            <person name="Ley R."/>
            <person name="Guruge J."/>
            <person name="Turnbaugh P.J."/>
            <person name="Mahowald M."/>
            <person name="Liep D."/>
            <person name="Gordon J."/>
        </authorList>
    </citation>
    <scope>NUCLEOTIDE SEQUENCE [LARGE SCALE GENOMIC DNA]</scope>
    <source>
        <strain evidence="2 3">ATCC 29149</strain>
    </source>
</reference>
<evidence type="ECO:0007829" key="5">
    <source>
        <dbReference type="PDB" id="5V85"/>
    </source>
</evidence>
<reference evidence="4" key="3">
    <citation type="submission" date="2009-09" db="PDB data bank">
        <title>The crystal structure of the protein of DegV family COG1307 with unknown function from Ruminococcus gnavus ATCC 29149.</title>
        <authorList>
            <person name="Zhang R."/>
            <person name="Hatzos C."/>
            <person name="Clancy S."/>
            <person name="Joachimiak A."/>
        </authorList>
    </citation>
    <scope>X-RAY CRYSTALLOGRAPHY (2.00 ANGSTROMS) OF 36-332</scope>
    <scope>DISULFIDE BONDS</scope>
</reference>
<feature type="disulfide bond" description="Interchain" evidence="4 5">
    <location>
        <position position="203"/>
    </location>
</feature>
<dbReference type="EMBL" id="AAYG02000029">
    <property type="protein sequence ID" value="EDN76431.1"/>
    <property type="molecule type" value="Genomic_DNA"/>
</dbReference>
<dbReference type="eggNOG" id="COG1307">
    <property type="taxonomic scope" value="Bacteria"/>
</dbReference>
<dbReference type="PDB" id="5V85">
    <property type="method" value="X-ray"/>
    <property type="resolution" value="2.00 A"/>
    <property type="chains" value="A/B=35-332"/>
</dbReference>
<dbReference type="Gene3D" id="3.30.1180.10">
    <property type="match status" value="1"/>
</dbReference>
<dbReference type="InterPro" id="IPR050270">
    <property type="entry name" value="DegV_domain_contain"/>
</dbReference>
<dbReference type="PANTHER" id="PTHR33434:SF2">
    <property type="entry name" value="FATTY ACID-BINDING PROTEIN TM_1468"/>
    <property type="match status" value="1"/>
</dbReference>
<dbReference type="SMR" id="A7B6P0"/>
<dbReference type="Gene3D" id="2.20.28.50">
    <property type="entry name" value="degv family protein"/>
    <property type="match status" value="1"/>
</dbReference>
<dbReference type="NCBIfam" id="TIGR00762">
    <property type="entry name" value="DegV"/>
    <property type="match status" value="1"/>
</dbReference>
<dbReference type="DrugBank" id="DB02580">
    <property type="generic name" value="Pentaglyme"/>
</dbReference>
<reference evidence="5" key="4">
    <citation type="journal article" date="2018" name="J. Biol. Chem.">
        <title>The crystal structure of the Staphylococcus aureus Fatty acid Kinase (Fak) B1 protein loaded with palmitic acid to 1.83 Angstroem resolution.</title>
        <authorList>
            <person name="Cuypers M.G."/>
            <person name="Ericson M."/>
            <person name="Subramanian C."/>
            <person name="Broussard T.C."/>
            <person name="Miller D.J."/>
            <person name="White S.W."/>
            <person name="Rock C.O."/>
        </authorList>
    </citation>
    <scope>X-RAY CRYSTALLOGRAPHY (2.00 ANGSTROMS) OF 35-332</scope>
    <scope>DISULFIDE BONDS</scope>
</reference>